<dbReference type="HOGENOM" id="CLU_012436_0_0_1"/>
<dbReference type="Gene3D" id="1.25.10.10">
    <property type="entry name" value="Leucine-rich Repeat Variant"/>
    <property type="match status" value="2"/>
</dbReference>
<keyword evidence="5" id="KW-1185">Reference proteome</keyword>
<dbReference type="Pfam" id="PF07814">
    <property type="entry name" value="WAPL"/>
    <property type="match status" value="1"/>
</dbReference>
<evidence type="ECO:0000313" key="4">
    <source>
        <dbReference type="EMBL" id="KDR80790.1"/>
    </source>
</evidence>
<dbReference type="PANTHER" id="PTHR22100:SF13">
    <property type="entry name" value="WINGS APART-LIKE PROTEIN HOMOLOG"/>
    <property type="match status" value="1"/>
</dbReference>
<dbReference type="InterPro" id="IPR039874">
    <property type="entry name" value="WAPL"/>
</dbReference>
<accession>A0A067TC35</accession>
<dbReference type="PANTHER" id="PTHR22100">
    <property type="entry name" value="WINGS APART-LIKE PROTEIN HOMOLOG"/>
    <property type="match status" value="1"/>
</dbReference>
<evidence type="ECO:0000256" key="1">
    <source>
        <dbReference type="ARBA" id="ARBA00006854"/>
    </source>
</evidence>
<feature type="region of interest" description="Disordered" evidence="2">
    <location>
        <begin position="213"/>
        <end position="297"/>
    </location>
</feature>
<dbReference type="STRING" id="685588.A0A067TC35"/>
<evidence type="ECO:0000313" key="5">
    <source>
        <dbReference type="Proteomes" id="UP000027222"/>
    </source>
</evidence>
<dbReference type="EMBL" id="KL142371">
    <property type="protein sequence ID" value="KDR80790.1"/>
    <property type="molecule type" value="Genomic_DNA"/>
</dbReference>
<feature type="compositionally biased region" description="Polar residues" evidence="2">
    <location>
        <begin position="254"/>
        <end position="271"/>
    </location>
</feature>
<dbReference type="Proteomes" id="UP000027222">
    <property type="component" value="Unassembled WGS sequence"/>
</dbReference>
<organism evidence="4 5">
    <name type="scientific">Galerina marginata (strain CBS 339.88)</name>
    <dbReference type="NCBI Taxonomy" id="685588"/>
    <lineage>
        <taxon>Eukaryota</taxon>
        <taxon>Fungi</taxon>
        <taxon>Dikarya</taxon>
        <taxon>Basidiomycota</taxon>
        <taxon>Agaricomycotina</taxon>
        <taxon>Agaricomycetes</taxon>
        <taxon>Agaricomycetidae</taxon>
        <taxon>Agaricales</taxon>
        <taxon>Agaricineae</taxon>
        <taxon>Strophariaceae</taxon>
        <taxon>Galerina</taxon>
    </lineage>
</organism>
<dbReference type="InterPro" id="IPR022771">
    <property type="entry name" value="WAPL_C"/>
</dbReference>
<reference evidence="5" key="1">
    <citation type="journal article" date="2014" name="Proc. Natl. Acad. Sci. U.S.A.">
        <title>Extensive sampling of basidiomycete genomes demonstrates inadequacy of the white-rot/brown-rot paradigm for wood decay fungi.</title>
        <authorList>
            <person name="Riley R."/>
            <person name="Salamov A.A."/>
            <person name="Brown D.W."/>
            <person name="Nagy L.G."/>
            <person name="Floudas D."/>
            <person name="Held B.W."/>
            <person name="Levasseur A."/>
            <person name="Lombard V."/>
            <person name="Morin E."/>
            <person name="Otillar R."/>
            <person name="Lindquist E.A."/>
            <person name="Sun H."/>
            <person name="LaButti K.M."/>
            <person name="Schmutz J."/>
            <person name="Jabbour D."/>
            <person name="Luo H."/>
            <person name="Baker S.E."/>
            <person name="Pisabarro A.G."/>
            <person name="Walton J.D."/>
            <person name="Blanchette R.A."/>
            <person name="Henrissat B."/>
            <person name="Martin F."/>
            <person name="Cullen D."/>
            <person name="Hibbett D.S."/>
            <person name="Grigoriev I.V."/>
        </authorList>
    </citation>
    <scope>NUCLEOTIDE SEQUENCE [LARGE SCALE GENOMIC DNA]</scope>
    <source>
        <strain evidence="5">CBS 339.88</strain>
    </source>
</reference>
<dbReference type="InterPro" id="IPR011989">
    <property type="entry name" value="ARM-like"/>
</dbReference>
<protein>
    <recommendedName>
        <fullName evidence="3">Wings apart-like protein C-terminal domain-containing protein</fullName>
    </recommendedName>
</protein>
<feature type="compositionally biased region" description="Low complexity" evidence="2">
    <location>
        <begin position="91"/>
        <end position="101"/>
    </location>
</feature>
<name>A0A067TC35_GALM3</name>
<proteinExistence type="inferred from homology"/>
<feature type="compositionally biased region" description="Polar residues" evidence="2">
    <location>
        <begin position="138"/>
        <end position="148"/>
    </location>
</feature>
<gene>
    <name evidence="4" type="ORF">GALMADRAFT_264743</name>
</gene>
<feature type="domain" description="Wings apart-like protein C-terminal" evidence="3">
    <location>
        <begin position="299"/>
        <end position="369"/>
    </location>
</feature>
<dbReference type="OrthoDB" id="78088at2759"/>
<feature type="region of interest" description="Disordered" evidence="2">
    <location>
        <begin position="1"/>
        <end position="187"/>
    </location>
</feature>
<feature type="compositionally biased region" description="Basic residues" evidence="2">
    <location>
        <begin position="15"/>
        <end position="25"/>
    </location>
</feature>
<evidence type="ECO:0000259" key="3">
    <source>
        <dbReference type="Pfam" id="PF07814"/>
    </source>
</evidence>
<dbReference type="AlphaFoldDB" id="A0A067TC35"/>
<feature type="region of interest" description="Disordered" evidence="2">
    <location>
        <begin position="402"/>
        <end position="424"/>
    </location>
</feature>
<sequence>MMSAAGSGSGNLKTYGKRNAMKRKPTKDFSERSPPVATAKRRKLSAESVVRTPSPHRTEEDDDTEPEGTTPEIPKGKVPYGSPRGANSVFPSPQHSPSKPSKPAKDLSVIFEDIAPSASSFGSPSKLAKRMLSRSKTESSIEGMSKSQEGPLERTPSLPNLPPSPSKNQGNIASTSKPIPPLLPLLSQGTNKSITRTYAGKFRSFLVPLPASLTPNDPLSVTLHDDESDTRESYSSLRNRWGVDNSEDDPNPFVSPSPTKSNRSNLSTPDISPSRKGKGKATYATGRPPLIPSGMMNPLKSISELRNKGESRRFLDEVGYLFEGMDRSGGIGLRRASALEITTKLCDPDFTRKAKAADFFTRTWDLFLDAGAGQGEDKILDILLVFFASLVARDPASLLELAQRSPSTRPPSPTPSNHKPSSRDAEDVSFIGILFSILDRYPPHTDPLVLAAPSSSAGDPEFKKAGINRKDRLILTTVYKTISSKANLFSPEVPISTSLLISDTLQSLPPSMIPAKFFPTFLNSFRLSLSSTPSYSLSSSLSIKWNETARTVPFENVYCHLLLLDTYLLDQWEPPPMNDGSQSQTADIDIKDSNDEELDRARDSWLAEDLVALGLCVEINLISDDSGSFAPQRCLDTALRVLVSLTHANRPWGRRVVQSEFTMGWLMRLIHKCGQQLHFDKHQVKVEEGIKLEETERHSDEQDGTASSHALDTLCLALGLLTNLVQIVEEAKQVVHDTRLNPSCALKKRICARKCTCPQPSFGIEILAQLYSRQQIKTESFSVALSEDSPEARAEADASFLRGHLAVLFGLLMIDHPENQSAILSALPSLSPSTMSSNARSQKAAKRAKMSRLVEQAKDFAAFYTAVSKTLGGDKESKVAKDVVSFLETQRDSFF</sequence>
<evidence type="ECO:0000256" key="2">
    <source>
        <dbReference type="SAM" id="MobiDB-lite"/>
    </source>
</evidence>
<comment type="similarity">
    <text evidence="1">Belongs to the WAPL family.</text>
</comment>
<feature type="compositionally biased region" description="Polar residues" evidence="2">
    <location>
        <begin position="167"/>
        <end position="177"/>
    </location>
</feature>